<proteinExistence type="inferred from homology"/>
<organism evidence="9 10">
    <name type="scientific">Temnothorax curvispinosus</name>
    <dbReference type="NCBI Taxonomy" id="300111"/>
    <lineage>
        <taxon>Eukaryota</taxon>
        <taxon>Metazoa</taxon>
        <taxon>Ecdysozoa</taxon>
        <taxon>Arthropoda</taxon>
        <taxon>Hexapoda</taxon>
        <taxon>Insecta</taxon>
        <taxon>Pterygota</taxon>
        <taxon>Neoptera</taxon>
        <taxon>Endopterygota</taxon>
        <taxon>Hymenoptera</taxon>
        <taxon>Apocrita</taxon>
        <taxon>Aculeata</taxon>
        <taxon>Formicoidea</taxon>
        <taxon>Formicidae</taxon>
        <taxon>Myrmicinae</taxon>
        <taxon>Temnothorax</taxon>
    </lineage>
</organism>
<dbReference type="GeneID" id="112457649"/>
<evidence type="ECO:0000313" key="9">
    <source>
        <dbReference type="Proteomes" id="UP000504618"/>
    </source>
</evidence>
<keyword evidence="5" id="KW-0479">Metal-binding</keyword>
<keyword evidence="7" id="KW-0539">Nucleus</keyword>
<evidence type="ECO:0000256" key="4">
    <source>
        <dbReference type="ARBA" id="ARBA00022722"/>
    </source>
</evidence>
<protein>
    <submittedName>
        <fullName evidence="10">Nuclease HARBI1 isoform X1</fullName>
    </submittedName>
</protein>
<dbReference type="InterPro" id="IPR027806">
    <property type="entry name" value="HARBI1_dom"/>
</dbReference>
<evidence type="ECO:0000256" key="1">
    <source>
        <dbReference type="ARBA" id="ARBA00001968"/>
    </source>
</evidence>
<dbReference type="Pfam" id="PF13359">
    <property type="entry name" value="DDE_Tnp_4"/>
    <property type="match status" value="1"/>
</dbReference>
<evidence type="ECO:0000313" key="10">
    <source>
        <dbReference type="RefSeq" id="XP_024876590.1"/>
    </source>
</evidence>
<sequence length="327" mass="37998">MFINLYRVSPEIAMDLIDILEPRLQRQRIDGLSTEHQILTALRFYAVGCYQRAIGEQWDIAVSQPTVSRCVRAVTNTINDVLLRRWVRFPMTDIERFAAKEKFRTAPQPFMGAIGAIDCTHISILAPRQHEEAYVNHWGDHTLNVQAICDPELKILNVNARYPGARHDAYIWSNSPVRRIMERRYNNGERNTWLISDDGYGLEPWLFTPLKHEIPGSLRYQYNEDLCSARSCVERLFGVWKAVFRCLSAQRQLMYEPDIAGKIVNACAVLHNMRIAHRLQDIEVDEQEILHHIQMNDRAVRQDEALPGRAIAIRIQDNFIARQYGRM</sequence>
<accession>A0A6J1Q6S2</accession>
<dbReference type="GO" id="GO:0004518">
    <property type="term" value="F:nuclease activity"/>
    <property type="evidence" value="ECO:0007669"/>
    <property type="project" value="UniProtKB-KW"/>
</dbReference>
<comment type="subcellular location">
    <subcellularLocation>
        <location evidence="2">Nucleus</location>
    </subcellularLocation>
</comment>
<dbReference type="PANTHER" id="PTHR22930:SF250">
    <property type="entry name" value="NUCLEASE HARBI1-LIKE PROTEIN"/>
    <property type="match status" value="1"/>
</dbReference>
<dbReference type="InterPro" id="IPR045249">
    <property type="entry name" value="HARBI1-like"/>
</dbReference>
<dbReference type="OrthoDB" id="6581538at2759"/>
<dbReference type="GO" id="GO:0016787">
    <property type="term" value="F:hydrolase activity"/>
    <property type="evidence" value="ECO:0007669"/>
    <property type="project" value="UniProtKB-KW"/>
</dbReference>
<evidence type="ECO:0000259" key="8">
    <source>
        <dbReference type="Pfam" id="PF13359"/>
    </source>
</evidence>
<gene>
    <name evidence="10" type="primary">LOC112457649</name>
</gene>
<evidence type="ECO:0000256" key="7">
    <source>
        <dbReference type="ARBA" id="ARBA00023242"/>
    </source>
</evidence>
<evidence type="ECO:0000256" key="3">
    <source>
        <dbReference type="ARBA" id="ARBA00006958"/>
    </source>
</evidence>
<comment type="similarity">
    <text evidence="3">Belongs to the HARBI1 family.</text>
</comment>
<evidence type="ECO:0000256" key="6">
    <source>
        <dbReference type="ARBA" id="ARBA00022801"/>
    </source>
</evidence>
<dbReference type="AlphaFoldDB" id="A0A6J1Q6S2"/>
<keyword evidence="9" id="KW-1185">Reference proteome</keyword>
<keyword evidence="6" id="KW-0378">Hydrolase</keyword>
<dbReference type="PANTHER" id="PTHR22930">
    <property type="match status" value="1"/>
</dbReference>
<evidence type="ECO:0000256" key="2">
    <source>
        <dbReference type="ARBA" id="ARBA00004123"/>
    </source>
</evidence>
<dbReference type="Proteomes" id="UP000504618">
    <property type="component" value="Unplaced"/>
</dbReference>
<comment type="cofactor">
    <cofactor evidence="1">
        <name>a divalent metal cation</name>
        <dbReference type="ChEBI" id="CHEBI:60240"/>
    </cofactor>
</comment>
<name>A0A6J1Q6S2_9HYME</name>
<reference evidence="10" key="1">
    <citation type="submission" date="2025-08" db="UniProtKB">
        <authorList>
            <consortium name="RefSeq"/>
        </authorList>
    </citation>
    <scope>IDENTIFICATION</scope>
    <source>
        <tissue evidence="10">Whole body</tissue>
    </source>
</reference>
<dbReference type="GO" id="GO:0005634">
    <property type="term" value="C:nucleus"/>
    <property type="evidence" value="ECO:0007669"/>
    <property type="project" value="UniProtKB-SubCell"/>
</dbReference>
<evidence type="ECO:0000256" key="5">
    <source>
        <dbReference type="ARBA" id="ARBA00022723"/>
    </source>
</evidence>
<dbReference type="GO" id="GO:0046872">
    <property type="term" value="F:metal ion binding"/>
    <property type="evidence" value="ECO:0007669"/>
    <property type="project" value="UniProtKB-KW"/>
</dbReference>
<keyword evidence="4" id="KW-0540">Nuclease</keyword>
<feature type="domain" description="DDE Tnp4" evidence="8">
    <location>
        <begin position="117"/>
        <end position="272"/>
    </location>
</feature>
<dbReference type="RefSeq" id="XP_024876590.1">
    <property type="nucleotide sequence ID" value="XM_025020822.1"/>
</dbReference>